<feature type="active site" description="Proton acceptor" evidence="4">
    <location>
        <position position="222"/>
    </location>
</feature>
<evidence type="ECO:0000259" key="5">
    <source>
        <dbReference type="PROSITE" id="PS51635"/>
    </source>
</evidence>
<protein>
    <submittedName>
        <fullName evidence="6">Patatin-like phospholipase</fullName>
    </submittedName>
</protein>
<keyword evidence="3 4" id="KW-0443">Lipid metabolism</keyword>
<dbReference type="PROSITE" id="PS51635">
    <property type="entry name" value="PNPLA"/>
    <property type="match status" value="1"/>
</dbReference>
<comment type="caution">
    <text evidence="4">Lacks conserved residue(s) required for the propagation of feature annotation.</text>
</comment>
<dbReference type="GO" id="GO:0016042">
    <property type="term" value="P:lipid catabolic process"/>
    <property type="evidence" value="ECO:0007669"/>
    <property type="project" value="UniProtKB-UniRule"/>
</dbReference>
<keyword evidence="2 4" id="KW-0442">Lipid degradation</keyword>
<dbReference type="SUPFAM" id="SSF52151">
    <property type="entry name" value="FabD/lysophospholipase-like"/>
    <property type="match status" value="1"/>
</dbReference>
<dbReference type="Gene3D" id="3.40.1090.10">
    <property type="entry name" value="Cytosolic phospholipase A2 catalytic domain"/>
    <property type="match status" value="2"/>
</dbReference>
<gene>
    <name evidence="6" type="ORF">Fadolivirus_1_588</name>
</gene>
<feature type="short sequence motif" description="DGA/G" evidence="4">
    <location>
        <begin position="222"/>
        <end position="224"/>
    </location>
</feature>
<feature type="short sequence motif" description="GXSXG" evidence="4">
    <location>
        <begin position="42"/>
        <end position="46"/>
    </location>
</feature>
<dbReference type="PANTHER" id="PTHR14226:SF29">
    <property type="entry name" value="NEUROPATHY TARGET ESTERASE SWS"/>
    <property type="match status" value="1"/>
</dbReference>
<name>A0A7D3QVV5_9VIRU</name>
<dbReference type="InterPro" id="IPR050301">
    <property type="entry name" value="NTE"/>
</dbReference>
<accession>A0A7D3QVV5</accession>
<dbReference type="Pfam" id="PF01734">
    <property type="entry name" value="Patatin"/>
    <property type="match status" value="1"/>
</dbReference>
<sequence length="344" mass="40419">MQQLNVILQGGGTRCAYQMSFLNKLLSDTNFTNRFTINDIYGTSFGALVGYFACIKRLDILHNFFMSLNENSLKPHFNLWGYIDYIKNIPFIGKVISVIVDIIWIIKSITYKSLYDQNIGIKQLFDIKLDDIQKENLKHYYCCVYNITKQKTEYINGTHPLLNDYILASSSLWIVFKPKLIPQLKSECICDQNCCCYLTKFTNPNDICDCNVDTHKFNEFMDGGILKPIPYEYDKSFNGKYLILTTKDIDRINNRDFLFNNTGEHLFEYLDNIITFLVEYHQHLDMQYVNRDWHKNHNIYLINYKPKSNNPTILNKQIIQEYINDGNVLSNNFLNNTILRIPTN</sequence>
<keyword evidence="7" id="KW-1185">Reference proteome</keyword>
<feature type="active site" description="Nucleophile" evidence="4">
    <location>
        <position position="44"/>
    </location>
</feature>
<dbReference type="EMBL" id="MT418680">
    <property type="protein sequence ID" value="QKF94046.1"/>
    <property type="molecule type" value="Genomic_DNA"/>
</dbReference>
<evidence type="ECO:0000256" key="1">
    <source>
        <dbReference type="ARBA" id="ARBA00022801"/>
    </source>
</evidence>
<dbReference type="Proteomes" id="UP001162001">
    <property type="component" value="Segment"/>
</dbReference>
<feature type="domain" description="PNPLA" evidence="5">
    <location>
        <begin position="6"/>
        <end position="235"/>
    </location>
</feature>
<reference evidence="6 7" key="1">
    <citation type="submission" date="2020-04" db="EMBL/GenBank/DDBJ databases">
        <title>Advantages and limits of metagenomic assembly and binning of a giant virus.</title>
        <authorList>
            <person name="Schulz F."/>
            <person name="Andreani J."/>
            <person name="Francis R."/>
            <person name="Boudjemaa H."/>
            <person name="Bou Khalil J.Y."/>
            <person name="Lee J."/>
            <person name="La Scola B."/>
            <person name="Woyke T."/>
        </authorList>
    </citation>
    <scope>NUCLEOTIDE SEQUENCE [LARGE SCALE GENOMIC DNA]</scope>
    <source>
        <strain evidence="6 7">FV1/VV64</strain>
    </source>
</reference>
<evidence type="ECO:0000313" key="6">
    <source>
        <dbReference type="EMBL" id="QKF94046.1"/>
    </source>
</evidence>
<proteinExistence type="predicted"/>
<evidence type="ECO:0000256" key="3">
    <source>
        <dbReference type="ARBA" id="ARBA00023098"/>
    </source>
</evidence>
<dbReference type="PANTHER" id="PTHR14226">
    <property type="entry name" value="NEUROPATHY TARGET ESTERASE/SWISS CHEESE D.MELANOGASTER"/>
    <property type="match status" value="1"/>
</dbReference>
<evidence type="ECO:0000256" key="2">
    <source>
        <dbReference type="ARBA" id="ARBA00022963"/>
    </source>
</evidence>
<evidence type="ECO:0000256" key="4">
    <source>
        <dbReference type="PROSITE-ProRule" id="PRU01161"/>
    </source>
</evidence>
<keyword evidence="1 4" id="KW-0378">Hydrolase</keyword>
<evidence type="ECO:0000313" key="7">
    <source>
        <dbReference type="Proteomes" id="UP001162001"/>
    </source>
</evidence>
<dbReference type="GO" id="GO:0016787">
    <property type="term" value="F:hydrolase activity"/>
    <property type="evidence" value="ECO:0007669"/>
    <property type="project" value="UniProtKB-UniRule"/>
</dbReference>
<dbReference type="InterPro" id="IPR002641">
    <property type="entry name" value="PNPLA_dom"/>
</dbReference>
<dbReference type="InterPro" id="IPR016035">
    <property type="entry name" value="Acyl_Trfase/lysoPLipase"/>
</dbReference>
<organism evidence="6 7">
    <name type="scientific">Fadolivirus FV1/VV64</name>
    <dbReference type="NCBI Taxonomy" id="3070911"/>
    <lineage>
        <taxon>Viruses</taxon>
        <taxon>Varidnaviria</taxon>
        <taxon>Bamfordvirae</taxon>
        <taxon>Nucleocytoviricota</taxon>
        <taxon>Megaviricetes</taxon>
        <taxon>Imitervirales</taxon>
        <taxon>Mimiviridae</taxon>
        <taxon>Klosneuvirinae</taxon>
        <taxon>Fadolivirus</taxon>
        <taxon>Fadolivirus algeromassiliense</taxon>
    </lineage>
</organism>